<keyword evidence="3" id="KW-0687">Ribonucleoprotein</keyword>
<dbReference type="PANTHER" id="PTHR13528:SF2">
    <property type="entry name" value="LARGE RIBOSOMAL SUBUNIT PROTEIN BL28M"/>
    <property type="match status" value="1"/>
</dbReference>
<dbReference type="InterPro" id="IPR037147">
    <property type="entry name" value="Ribosomal_bL28_sf"/>
</dbReference>
<dbReference type="Pfam" id="PF00830">
    <property type="entry name" value="Ribosomal_L28"/>
    <property type="match status" value="1"/>
</dbReference>
<dbReference type="FunFam" id="2.30.170.40:FF:000003">
    <property type="entry name" value="54S ribosomal protein L24"/>
    <property type="match status" value="1"/>
</dbReference>
<dbReference type="Gene3D" id="2.30.170.40">
    <property type="entry name" value="Ribosomal protein L28/L24"/>
    <property type="match status" value="1"/>
</dbReference>
<dbReference type="GO" id="GO:1990904">
    <property type="term" value="C:ribonucleoprotein complex"/>
    <property type="evidence" value="ECO:0007669"/>
    <property type="project" value="UniProtKB-KW"/>
</dbReference>
<dbReference type="GO" id="GO:0005840">
    <property type="term" value="C:ribosome"/>
    <property type="evidence" value="ECO:0007669"/>
    <property type="project" value="UniProtKB-KW"/>
</dbReference>
<name>A0ABD3SFQ6_9STRA</name>
<accession>A0ABD3SFQ6</accession>
<feature type="region of interest" description="Disordered" evidence="5">
    <location>
        <begin position="30"/>
        <end position="66"/>
    </location>
</feature>
<comment type="caution">
    <text evidence="6">The sequence shown here is derived from an EMBL/GenBank/DDBJ whole genome shotgun (WGS) entry which is preliminary data.</text>
</comment>
<dbReference type="InterPro" id="IPR034704">
    <property type="entry name" value="Ribosomal_bL28/bL31-like_sf"/>
</dbReference>
<keyword evidence="7" id="KW-1185">Reference proteome</keyword>
<evidence type="ECO:0000313" key="7">
    <source>
        <dbReference type="Proteomes" id="UP001530377"/>
    </source>
</evidence>
<evidence type="ECO:0000256" key="5">
    <source>
        <dbReference type="SAM" id="MobiDB-lite"/>
    </source>
</evidence>
<sequence length="223" mass="24958">MMLPRSFSSILARSVPNSAASAAAAFSSFASSSSFSPPWSPLARITTSTPKSQRKPTPPSSAIGMTPTTALVVRHRSNRSSRGLYDGRDVRFGNNVPFSMKKTRRRWNPNMQYKRVYSEVLDEMVPFHLTTSALRTIDKMGGLDEYLLRSKHVTTKGEGEGQRIRNRIIQKMTHREGLKKKAFDNGESVDDWDKIVLVGKKIRQQQPVTLSLPSEALSVMEES</sequence>
<dbReference type="InterPro" id="IPR026569">
    <property type="entry name" value="Ribosomal_bL28"/>
</dbReference>
<dbReference type="PANTHER" id="PTHR13528">
    <property type="entry name" value="39S RIBOSOMAL PROTEIN L28, MITOCHONDRIAL"/>
    <property type="match status" value="1"/>
</dbReference>
<evidence type="ECO:0000313" key="6">
    <source>
        <dbReference type="EMBL" id="KAL3823320.1"/>
    </source>
</evidence>
<reference evidence="6 7" key="1">
    <citation type="submission" date="2024-10" db="EMBL/GenBank/DDBJ databases">
        <title>Updated reference genomes for cyclostephanoid diatoms.</title>
        <authorList>
            <person name="Roberts W.R."/>
            <person name="Alverson A.J."/>
        </authorList>
    </citation>
    <scope>NUCLEOTIDE SEQUENCE [LARGE SCALE GENOMIC DNA]</scope>
    <source>
        <strain evidence="6 7">AJA228-03</strain>
    </source>
</reference>
<evidence type="ECO:0000256" key="1">
    <source>
        <dbReference type="ARBA" id="ARBA00008760"/>
    </source>
</evidence>
<proteinExistence type="inferred from homology"/>
<comment type="similarity">
    <text evidence="1">Belongs to the bacterial ribosomal protein bL28 family.</text>
</comment>
<dbReference type="AlphaFoldDB" id="A0ABD3SFQ6"/>
<organism evidence="6 7">
    <name type="scientific">Cyclostephanos tholiformis</name>
    <dbReference type="NCBI Taxonomy" id="382380"/>
    <lineage>
        <taxon>Eukaryota</taxon>
        <taxon>Sar</taxon>
        <taxon>Stramenopiles</taxon>
        <taxon>Ochrophyta</taxon>
        <taxon>Bacillariophyta</taxon>
        <taxon>Coscinodiscophyceae</taxon>
        <taxon>Thalassiosirophycidae</taxon>
        <taxon>Stephanodiscales</taxon>
        <taxon>Stephanodiscaceae</taxon>
        <taxon>Cyclostephanos</taxon>
    </lineage>
</organism>
<keyword evidence="2" id="KW-0689">Ribosomal protein</keyword>
<gene>
    <name evidence="6" type="ORF">ACHAXA_010455</name>
</gene>
<dbReference type="Proteomes" id="UP001530377">
    <property type="component" value="Unassembled WGS sequence"/>
</dbReference>
<evidence type="ECO:0000256" key="3">
    <source>
        <dbReference type="ARBA" id="ARBA00023274"/>
    </source>
</evidence>
<dbReference type="HAMAP" id="MF_00373">
    <property type="entry name" value="Ribosomal_bL28"/>
    <property type="match status" value="1"/>
</dbReference>
<evidence type="ECO:0000256" key="2">
    <source>
        <dbReference type="ARBA" id="ARBA00022980"/>
    </source>
</evidence>
<evidence type="ECO:0000256" key="4">
    <source>
        <dbReference type="ARBA" id="ARBA00035269"/>
    </source>
</evidence>
<protein>
    <recommendedName>
        <fullName evidence="4">Large ribosomal subunit protein bL28m</fullName>
    </recommendedName>
</protein>
<dbReference type="SUPFAM" id="SSF143800">
    <property type="entry name" value="L28p-like"/>
    <property type="match status" value="1"/>
</dbReference>
<dbReference type="EMBL" id="JALLPB020000040">
    <property type="protein sequence ID" value="KAL3823320.1"/>
    <property type="molecule type" value="Genomic_DNA"/>
</dbReference>